<protein>
    <submittedName>
        <fullName evidence="1">Uncharacterized protein</fullName>
    </submittedName>
</protein>
<organism evidence="1 2">
    <name type="scientific">Ancylobacter novellus</name>
    <name type="common">Thiobacillus novellus</name>
    <dbReference type="NCBI Taxonomy" id="921"/>
    <lineage>
        <taxon>Bacteria</taxon>
        <taxon>Pseudomonadati</taxon>
        <taxon>Pseudomonadota</taxon>
        <taxon>Alphaproteobacteria</taxon>
        <taxon>Hyphomicrobiales</taxon>
        <taxon>Xanthobacteraceae</taxon>
        <taxon>Ancylobacter</taxon>
    </lineage>
</organism>
<comment type="caution">
    <text evidence="1">The sequence shown here is derived from an EMBL/GenBank/DDBJ whole genome shotgun (WGS) entry which is preliminary data.</text>
</comment>
<dbReference type="AlphaFoldDB" id="A0A2W5SPC8"/>
<sequence length="259" mass="28152">MPERAIYIWKLKPVLDAEGGAAAMVQKARRAGISQLWVKIADGRSPYANVRDGAGAQFRQLINLARDADIAVWGWQVPHCATEADVDAEVATMRALAESFRLDGLIMDAEGGPEFFKGDLDCARHYGAGMRKVADDMKVPLALSSNDIPSNIEGWMPRFNAIAAHADHNFPQTYYGGSPSVVHRVDRAERDNAHLTIPFSPVGAAWIGDGGGCASASACAERAERFIALAGERGYPIYSFWHWGGAPLAFWEVLNRVPA</sequence>
<evidence type="ECO:0000313" key="2">
    <source>
        <dbReference type="Proteomes" id="UP000248887"/>
    </source>
</evidence>
<gene>
    <name evidence="1" type="ORF">DI549_14250</name>
</gene>
<proteinExistence type="predicted"/>
<accession>A0A2W5SPC8</accession>
<dbReference type="Proteomes" id="UP000248887">
    <property type="component" value="Unassembled WGS sequence"/>
</dbReference>
<evidence type="ECO:0000313" key="1">
    <source>
        <dbReference type="EMBL" id="PZQ81403.1"/>
    </source>
</evidence>
<reference evidence="1 2" key="1">
    <citation type="submission" date="2017-08" db="EMBL/GenBank/DDBJ databases">
        <title>Infants hospitalized years apart are colonized by the same room-sourced microbial strains.</title>
        <authorList>
            <person name="Brooks B."/>
            <person name="Olm M.R."/>
            <person name="Firek B.A."/>
            <person name="Baker R."/>
            <person name="Thomas B.C."/>
            <person name="Morowitz M.J."/>
            <person name="Banfield J.F."/>
        </authorList>
    </citation>
    <scope>NUCLEOTIDE SEQUENCE [LARGE SCALE GENOMIC DNA]</scope>
    <source>
        <strain evidence="1">S2_005_001_R2_27</strain>
    </source>
</reference>
<name>A0A2W5SPC8_ANCNO</name>
<dbReference type="EMBL" id="QFQD01000046">
    <property type="protein sequence ID" value="PZQ81403.1"/>
    <property type="molecule type" value="Genomic_DNA"/>
</dbReference>